<reference evidence="2" key="1">
    <citation type="journal article" date="2021" name="Open Biol.">
        <title>Shared evolutionary footprints suggest mitochondrial oxidative damage underlies multiple complex I losses in fungi.</title>
        <authorList>
            <person name="Schikora-Tamarit M.A."/>
            <person name="Marcet-Houben M."/>
            <person name="Nosek J."/>
            <person name="Gabaldon T."/>
        </authorList>
    </citation>
    <scope>NUCLEOTIDE SEQUENCE</scope>
    <source>
        <strain evidence="2">CBS2887</strain>
    </source>
</reference>
<comment type="caution">
    <text evidence="2">The sequence shown here is derived from an EMBL/GenBank/DDBJ whole genome shotgun (WGS) entry which is preliminary data.</text>
</comment>
<name>A0A9P8TI53_WICPI</name>
<feature type="region of interest" description="Disordered" evidence="1">
    <location>
        <begin position="1"/>
        <end position="50"/>
    </location>
</feature>
<protein>
    <submittedName>
        <fullName evidence="2">Uncharacterized protein</fullName>
    </submittedName>
</protein>
<sequence length="71" mass="7681">MEPSTSTRLDSGTNDHHHVTEGDGVSSTEVVRDGRGNQCGNQNTKDNTIVDGTQDSTAWIVHGIHPFRHGL</sequence>
<feature type="compositionally biased region" description="Polar residues" evidence="1">
    <location>
        <begin position="1"/>
        <end position="12"/>
    </location>
</feature>
<gene>
    <name evidence="2" type="ORF">WICPIJ_008690</name>
</gene>
<dbReference type="AlphaFoldDB" id="A0A9P8TI53"/>
<evidence type="ECO:0000256" key="1">
    <source>
        <dbReference type="SAM" id="MobiDB-lite"/>
    </source>
</evidence>
<keyword evidence="3" id="KW-1185">Reference proteome</keyword>
<evidence type="ECO:0000313" key="3">
    <source>
        <dbReference type="Proteomes" id="UP000774326"/>
    </source>
</evidence>
<evidence type="ECO:0000313" key="2">
    <source>
        <dbReference type="EMBL" id="KAH3679221.1"/>
    </source>
</evidence>
<organism evidence="2 3">
    <name type="scientific">Wickerhamomyces pijperi</name>
    <name type="common">Yeast</name>
    <name type="synonym">Pichia pijperi</name>
    <dbReference type="NCBI Taxonomy" id="599730"/>
    <lineage>
        <taxon>Eukaryota</taxon>
        <taxon>Fungi</taxon>
        <taxon>Dikarya</taxon>
        <taxon>Ascomycota</taxon>
        <taxon>Saccharomycotina</taxon>
        <taxon>Saccharomycetes</taxon>
        <taxon>Phaffomycetales</taxon>
        <taxon>Wickerhamomycetaceae</taxon>
        <taxon>Wickerhamomyces</taxon>
    </lineage>
</organism>
<dbReference type="Proteomes" id="UP000774326">
    <property type="component" value="Unassembled WGS sequence"/>
</dbReference>
<feature type="compositionally biased region" description="Polar residues" evidence="1">
    <location>
        <begin position="38"/>
        <end position="50"/>
    </location>
</feature>
<dbReference type="EMBL" id="JAEUBG010005007">
    <property type="protein sequence ID" value="KAH3679221.1"/>
    <property type="molecule type" value="Genomic_DNA"/>
</dbReference>
<accession>A0A9P8TI53</accession>
<reference evidence="2" key="2">
    <citation type="submission" date="2021-01" db="EMBL/GenBank/DDBJ databases">
        <authorList>
            <person name="Schikora-Tamarit M.A."/>
        </authorList>
    </citation>
    <scope>NUCLEOTIDE SEQUENCE</scope>
    <source>
        <strain evidence="2">CBS2887</strain>
    </source>
</reference>
<proteinExistence type="predicted"/>